<dbReference type="RefSeq" id="WP_225419503.1">
    <property type="nucleotide sequence ID" value="NZ_JBHTON010000025.1"/>
</dbReference>
<dbReference type="Proteomes" id="UP001597252">
    <property type="component" value="Unassembled WGS sequence"/>
</dbReference>
<sequence length="133" mass="14850">MSDQTERMLPDIVSKALALPVVRVDRRIFLTKLFQRATEVELMSILRDGPQTVYSLEQLTKTARRVVMHDTEKTSTISFAAGLPSNIAVAVGTGTANTMDFPYVWPKRLLIFTVKKISSLKRGYCPKTASVMS</sequence>
<keyword evidence="2" id="KW-1185">Reference proteome</keyword>
<name>A0ABW4E9W9_9LACO</name>
<comment type="caution">
    <text evidence="1">The sequence shown here is derived from an EMBL/GenBank/DDBJ whole genome shotgun (WGS) entry which is preliminary data.</text>
</comment>
<reference evidence="2" key="1">
    <citation type="journal article" date="2019" name="Int. J. Syst. Evol. Microbiol.">
        <title>The Global Catalogue of Microorganisms (GCM) 10K type strain sequencing project: providing services to taxonomists for standard genome sequencing and annotation.</title>
        <authorList>
            <consortium name="The Broad Institute Genomics Platform"/>
            <consortium name="The Broad Institute Genome Sequencing Center for Infectious Disease"/>
            <person name="Wu L."/>
            <person name="Ma J."/>
        </authorList>
    </citation>
    <scope>NUCLEOTIDE SEQUENCE [LARGE SCALE GENOMIC DNA]</scope>
    <source>
        <strain evidence="2">CCM 8903</strain>
    </source>
</reference>
<gene>
    <name evidence="1" type="ORF">ACFQ5J_08490</name>
</gene>
<protein>
    <submittedName>
        <fullName evidence="1">Uncharacterized protein</fullName>
    </submittedName>
</protein>
<dbReference type="EMBL" id="JBHTON010000025">
    <property type="protein sequence ID" value="MFD1485265.1"/>
    <property type="molecule type" value="Genomic_DNA"/>
</dbReference>
<accession>A0ABW4E9W9</accession>
<proteinExistence type="predicted"/>
<organism evidence="1 2">
    <name type="scientific">Lacticaseibacillus baoqingensis</name>
    <dbReference type="NCBI Taxonomy" id="2486013"/>
    <lineage>
        <taxon>Bacteria</taxon>
        <taxon>Bacillati</taxon>
        <taxon>Bacillota</taxon>
        <taxon>Bacilli</taxon>
        <taxon>Lactobacillales</taxon>
        <taxon>Lactobacillaceae</taxon>
        <taxon>Lacticaseibacillus</taxon>
    </lineage>
</organism>
<evidence type="ECO:0000313" key="1">
    <source>
        <dbReference type="EMBL" id="MFD1485265.1"/>
    </source>
</evidence>
<evidence type="ECO:0000313" key="2">
    <source>
        <dbReference type="Proteomes" id="UP001597252"/>
    </source>
</evidence>